<dbReference type="NCBIfam" id="TIGR00360">
    <property type="entry name" value="ComEC_N-term"/>
    <property type="match status" value="1"/>
</dbReference>
<reference evidence="8 9" key="1">
    <citation type="journal article" date="2015" name="Genome Announc.">
        <title>Expanding the biotechnology potential of lactobacilli through comparative genomics of 213 strains and associated genera.</title>
        <authorList>
            <person name="Sun Z."/>
            <person name="Harris H.M."/>
            <person name="McCann A."/>
            <person name="Guo C."/>
            <person name="Argimon S."/>
            <person name="Zhang W."/>
            <person name="Yang X."/>
            <person name="Jeffery I.B."/>
            <person name="Cooney J.C."/>
            <person name="Kagawa T.F."/>
            <person name="Liu W."/>
            <person name="Song Y."/>
            <person name="Salvetti E."/>
            <person name="Wrobel A."/>
            <person name="Rasinkangas P."/>
            <person name="Parkhill J."/>
            <person name="Rea M.C."/>
            <person name="O'Sullivan O."/>
            <person name="Ritari J."/>
            <person name="Douillard F.P."/>
            <person name="Paul Ross R."/>
            <person name="Yang R."/>
            <person name="Briner A.E."/>
            <person name="Felis G.E."/>
            <person name="de Vos W.M."/>
            <person name="Barrangou R."/>
            <person name="Klaenhammer T.R."/>
            <person name="Caufield P.W."/>
            <person name="Cui Y."/>
            <person name="Zhang H."/>
            <person name="O'Toole P.W."/>
        </authorList>
    </citation>
    <scope>NUCLEOTIDE SEQUENCE [LARGE SCALE GENOMIC DNA]</scope>
    <source>
        <strain evidence="8 9">JCM 15530</strain>
    </source>
</reference>
<dbReference type="PATRIC" id="fig|1302272.5.peg.421"/>
<dbReference type="SMART" id="SM00849">
    <property type="entry name" value="Lactamase_B"/>
    <property type="match status" value="1"/>
</dbReference>
<feature type="transmembrane region" description="Helical" evidence="6">
    <location>
        <begin position="325"/>
        <end position="345"/>
    </location>
</feature>
<proteinExistence type="predicted"/>
<keyword evidence="5 6" id="KW-0472">Membrane</keyword>
<dbReference type="Gene3D" id="3.60.15.10">
    <property type="entry name" value="Ribonuclease Z/Hydroxyacylglutathione hydrolase-like"/>
    <property type="match status" value="1"/>
</dbReference>
<dbReference type="InterPro" id="IPR004797">
    <property type="entry name" value="Competence_ComEC/Rec2"/>
</dbReference>
<evidence type="ECO:0000313" key="9">
    <source>
        <dbReference type="Proteomes" id="UP000050911"/>
    </source>
</evidence>
<feature type="transmembrane region" description="Helical" evidence="6">
    <location>
        <begin position="208"/>
        <end position="230"/>
    </location>
</feature>
<protein>
    <recommendedName>
        <fullName evidence="7">Metallo-beta-lactamase domain-containing protein</fullName>
    </recommendedName>
</protein>
<dbReference type="Pfam" id="PF03772">
    <property type="entry name" value="Competence"/>
    <property type="match status" value="1"/>
</dbReference>
<dbReference type="InterPro" id="IPR052159">
    <property type="entry name" value="Competence_DNA_uptake"/>
</dbReference>
<evidence type="ECO:0000256" key="5">
    <source>
        <dbReference type="ARBA" id="ARBA00023136"/>
    </source>
</evidence>
<name>A0A0R1HRQ9_9LACO</name>
<keyword evidence="9" id="KW-1185">Reference proteome</keyword>
<dbReference type="Proteomes" id="UP000050911">
    <property type="component" value="Unassembled WGS sequence"/>
</dbReference>
<dbReference type="GO" id="GO:0030420">
    <property type="term" value="P:establishment of competence for transformation"/>
    <property type="evidence" value="ECO:0007669"/>
    <property type="project" value="InterPro"/>
</dbReference>
<organism evidence="8 9">
    <name type="scientific">Secundilactobacillus kimchicus JCM 15530</name>
    <dbReference type="NCBI Taxonomy" id="1302272"/>
    <lineage>
        <taxon>Bacteria</taxon>
        <taxon>Bacillati</taxon>
        <taxon>Bacillota</taxon>
        <taxon>Bacilli</taxon>
        <taxon>Lactobacillales</taxon>
        <taxon>Lactobacillaceae</taxon>
        <taxon>Secundilactobacillus</taxon>
    </lineage>
</organism>
<evidence type="ECO:0000259" key="7">
    <source>
        <dbReference type="SMART" id="SM00849"/>
    </source>
</evidence>
<dbReference type="GO" id="GO:0005886">
    <property type="term" value="C:plasma membrane"/>
    <property type="evidence" value="ECO:0007669"/>
    <property type="project" value="UniProtKB-SubCell"/>
</dbReference>
<evidence type="ECO:0000256" key="1">
    <source>
        <dbReference type="ARBA" id="ARBA00004651"/>
    </source>
</evidence>
<evidence type="ECO:0000256" key="3">
    <source>
        <dbReference type="ARBA" id="ARBA00022692"/>
    </source>
</evidence>
<keyword evidence="2" id="KW-1003">Cell membrane</keyword>
<dbReference type="RefSeq" id="WP_056941816.1">
    <property type="nucleotide sequence ID" value="NZ_AZCX01000001.1"/>
</dbReference>
<dbReference type="SUPFAM" id="SSF56281">
    <property type="entry name" value="Metallo-hydrolase/oxidoreductase"/>
    <property type="match status" value="1"/>
</dbReference>
<sequence>MLLILWSIRIICLRNRQILIICLLVGVGFAGWFSFRQQQVLSRALPSAANQALNLTVQPDELTKRDGRLQLKAHLPNGQPVDAVYFLPEDSLQSPLENRHQTMVISVIADVADIPKATNVNEFDYQRYQAQNGIMNDLKITRFTVIANAQATTPVQWWQNACHGVRAWMIRLSNQLPKTLRLYVQGLFLGYRADNFYDELKSVTDLGLIHLFSISGFHVYWVIGLFSAILNGCRVPRRVAIWLLMLALPHYYLMAGAAPSLLRAILVAFLGLIAEAGHRSWTPLTVFGISLLVGLGCHPALLVQMGGQLSYLLALTLIFTAKQSLMVRTLFLNLVSLPVIIFHVYQWHALTLLANLLILPIFSWVVFPLTLLAGILGLMVPSIAMVTDRALAGFNWGLDQLAALPGMVLFGKPSIWLLTGTLILTFVTLAAKKRRWLVTSLVGCYVVMFMLIHFPKTGEVTFFDIGQGDSFLVRTPFNRQIIMIDTGGKPQFGGRISHGRTRAEKVSLNYLKSLGIGHLDALCLSHQDADHVGDIVPVLSTLRVKTLYIPLGMDQNPQFMRRLAAFKTRLRIIPVKAGDAIGTTGFKVVHPFKAGLGENQDSMVLHGQFGQLRFLFTGDLGREGEREIMTHYPGLQTDVLKLGHHGSKTSSDPAVVAQLHPSLSVISAGRKNRYGHPNQETLTMLSQQQIPYYNTQVNGMIRYQYTSGHSGKWQSYLKEAPGSDLRFRSF</sequence>
<comment type="caution">
    <text evidence="8">The sequence shown here is derived from an EMBL/GenBank/DDBJ whole genome shotgun (WGS) entry which is preliminary data.</text>
</comment>
<keyword evidence="3 6" id="KW-0812">Transmembrane</keyword>
<feature type="transmembrane region" description="Helical" evidence="6">
    <location>
        <begin position="390"/>
        <end position="408"/>
    </location>
</feature>
<feature type="transmembrane region" description="Helical" evidence="6">
    <location>
        <begin position="18"/>
        <end position="35"/>
    </location>
</feature>
<dbReference type="InterPro" id="IPR001279">
    <property type="entry name" value="Metallo-B-lactamas"/>
</dbReference>
<dbReference type="EMBL" id="AZCX01000001">
    <property type="protein sequence ID" value="KRK49493.1"/>
    <property type="molecule type" value="Genomic_DNA"/>
</dbReference>
<evidence type="ECO:0000256" key="2">
    <source>
        <dbReference type="ARBA" id="ARBA00022475"/>
    </source>
</evidence>
<dbReference type="NCBIfam" id="TIGR00361">
    <property type="entry name" value="ComEC_Rec2"/>
    <property type="match status" value="1"/>
</dbReference>
<dbReference type="AlphaFoldDB" id="A0A0R1HRQ9"/>
<evidence type="ECO:0000256" key="6">
    <source>
        <dbReference type="SAM" id="Phobius"/>
    </source>
</evidence>
<dbReference type="InterPro" id="IPR035681">
    <property type="entry name" value="ComA-like_MBL"/>
</dbReference>
<gene>
    <name evidence="8" type="ORF">FC96_GL000424</name>
</gene>
<comment type="subcellular location">
    <subcellularLocation>
        <location evidence="1">Cell membrane</location>
        <topology evidence="1">Multi-pass membrane protein</topology>
    </subcellularLocation>
</comment>
<feature type="transmembrane region" description="Helical" evidence="6">
    <location>
        <begin position="414"/>
        <end position="431"/>
    </location>
</feature>
<dbReference type="InterPro" id="IPR036866">
    <property type="entry name" value="RibonucZ/Hydroxyglut_hydro"/>
</dbReference>
<accession>A0A0R1HRQ9</accession>
<keyword evidence="4 6" id="KW-1133">Transmembrane helix</keyword>
<feature type="transmembrane region" description="Helical" evidence="6">
    <location>
        <begin position="357"/>
        <end position="378"/>
    </location>
</feature>
<dbReference type="Pfam" id="PF00753">
    <property type="entry name" value="Lactamase_B"/>
    <property type="match status" value="1"/>
</dbReference>
<feature type="transmembrane region" description="Helical" evidence="6">
    <location>
        <begin position="436"/>
        <end position="454"/>
    </location>
</feature>
<evidence type="ECO:0000256" key="4">
    <source>
        <dbReference type="ARBA" id="ARBA00022989"/>
    </source>
</evidence>
<dbReference type="InterPro" id="IPR004477">
    <property type="entry name" value="ComEC_N"/>
</dbReference>
<dbReference type="PANTHER" id="PTHR30619:SF7">
    <property type="entry name" value="BETA-LACTAMASE DOMAIN PROTEIN"/>
    <property type="match status" value="1"/>
</dbReference>
<dbReference type="CDD" id="cd07731">
    <property type="entry name" value="ComA-like_MBL-fold"/>
    <property type="match status" value="1"/>
</dbReference>
<feature type="transmembrane region" description="Helical" evidence="6">
    <location>
        <begin position="286"/>
        <end position="313"/>
    </location>
</feature>
<evidence type="ECO:0000313" key="8">
    <source>
        <dbReference type="EMBL" id="KRK49493.1"/>
    </source>
</evidence>
<feature type="domain" description="Metallo-beta-lactamase" evidence="7">
    <location>
        <begin position="467"/>
        <end position="670"/>
    </location>
</feature>
<dbReference type="PANTHER" id="PTHR30619">
    <property type="entry name" value="DNA INTERNALIZATION/COMPETENCE PROTEIN COMEC/REC2"/>
    <property type="match status" value="1"/>
</dbReference>
<dbReference type="STRING" id="1302272.FC96_GL000424"/>